<sequence length="166" mass="18644">MSLSPMITKEMHRAVNLTKVNGVNGVDAAENSERSERPTFQKNEPVEIYGPTSTLAFPAIVDSVTYDEKYINVMTDYDVNGLASLPIQASYVHRYETYPVGTRAMCGRGRRKFRGSDKSQVPCLVKSRISGKFRGFEYADTYGVVYLDGFASEVNIDHLPFSRVQR</sequence>
<evidence type="ECO:0000313" key="2">
    <source>
        <dbReference type="Proteomes" id="UP000266841"/>
    </source>
</evidence>
<dbReference type="EMBL" id="AGNL01002490">
    <property type="protein sequence ID" value="EJK76171.1"/>
    <property type="molecule type" value="Genomic_DNA"/>
</dbReference>
<dbReference type="AlphaFoldDB" id="K0TMF7"/>
<comment type="caution">
    <text evidence="1">The sequence shown here is derived from an EMBL/GenBank/DDBJ whole genome shotgun (WGS) entry which is preliminary data.</text>
</comment>
<proteinExistence type="predicted"/>
<keyword evidence="2" id="KW-1185">Reference proteome</keyword>
<gene>
    <name evidence="1" type="ORF">THAOC_02085</name>
</gene>
<evidence type="ECO:0000313" key="1">
    <source>
        <dbReference type="EMBL" id="EJK76171.1"/>
    </source>
</evidence>
<accession>K0TMF7</accession>
<name>K0TMF7_THAOC</name>
<reference evidence="1 2" key="1">
    <citation type="journal article" date="2012" name="Genome Biol.">
        <title>Genome and low-iron response of an oceanic diatom adapted to chronic iron limitation.</title>
        <authorList>
            <person name="Lommer M."/>
            <person name="Specht M."/>
            <person name="Roy A.S."/>
            <person name="Kraemer L."/>
            <person name="Andreson R."/>
            <person name="Gutowska M.A."/>
            <person name="Wolf J."/>
            <person name="Bergner S.V."/>
            <person name="Schilhabel M.B."/>
            <person name="Klostermeier U.C."/>
            <person name="Beiko R.G."/>
            <person name="Rosenstiel P."/>
            <person name="Hippler M."/>
            <person name="Laroche J."/>
        </authorList>
    </citation>
    <scope>NUCLEOTIDE SEQUENCE [LARGE SCALE GENOMIC DNA]</scope>
    <source>
        <strain evidence="1 2">CCMP1005</strain>
    </source>
</reference>
<protein>
    <submittedName>
        <fullName evidence="1">Uncharacterized protein</fullName>
    </submittedName>
</protein>
<organism evidence="1 2">
    <name type="scientific">Thalassiosira oceanica</name>
    <name type="common">Marine diatom</name>
    <dbReference type="NCBI Taxonomy" id="159749"/>
    <lineage>
        <taxon>Eukaryota</taxon>
        <taxon>Sar</taxon>
        <taxon>Stramenopiles</taxon>
        <taxon>Ochrophyta</taxon>
        <taxon>Bacillariophyta</taxon>
        <taxon>Coscinodiscophyceae</taxon>
        <taxon>Thalassiosirophycidae</taxon>
        <taxon>Thalassiosirales</taxon>
        <taxon>Thalassiosiraceae</taxon>
        <taxon>Thalassiosira</taxon>
    </lineage>
</organism>
<dbReference type="Proteomes" id="UP000266841">
    <property type="component" value="Unassembled WGS sequence"/>
</dbReference>